<dbReference type="EMBL" id="AMFJ01000277">
    <property type="protein sequence ID" value="EKE28847.1"/>
    <property type="molecule type" value="Genomic_DNA"/>
</dbReference>
<evidence type="ECO:0000313" key="1">
    <source>
        <dbReference type="EMBL" id="EKE28847.1"/>
    </source>
</evidence>
<proteinExistence type="predicted"/>
<reference evidence="1" key="1">
    <citation type="journal article" date="2012" name="Science">
        <title>Fermentation, hydrogen, and sulfur metabolism in multiple uncultivated bacterial phyla.</title>
        <authorList>
            <person name="Wrighton K.C."/>
            <person name="Thomas B.C."/>
            <person name="Sharon I."/>
            <person name="Miller C.S."/>
            <person name="Castelle C.J."/>
            <person name="VerBerkmoes N.C."/>
            <person name="Wilkins M.J."/>
            <person name="Hettich R.L."/>
            <person name="Lipton M.S."/>
            <person name="Williams K.H."/>
            <person name="Long P.E."/>
            <person name="Banfield J.F."/>
        </authorList>
    </citation>
    <scope>NUCLEOTIDE SEQUENCE [LARGE SCALE GENOMIC DNA]</scope>
</reference>
<gene>
    <name evidence="1" type="ORF">ACD_3C00003G0001</name>
</gene>
<sequence length="131" mass="15651">MQNIKIIKNLIWESFWPHITSVLVKWIPEEKEIPSDLSTEEKEEIIQSWDNIAVLRVKCNNPVKFYFGFSNLSVIQYLKYEFSTDMEFWVRVGPDDIRFFVFPVDLESEISLELIEITNENNDKYKDLILI</sequence>
<dbReference type="AlphaFoldDB" id="K2G3D9"/>
<accession>K2G3D9</accession>
<comment type="caution">
    <text evidence="1">The sequence shown here is derived from an EMBL/GenBank/DDBJ whole genome shotgun (WGS) entry which is preliminary data.</text>
</comment>
<protein>
    <submittedName>
        <fullName evidence="1">Uncharacterized protein</fullName>
    </submittedName>
</protein>
<name>K2G3D9_9BACT</name>
<organism evidence="1">
    <name type="scientific">uncultured bacterium</name>
    <name type="common">gcode 4</name>
    <dbReference type="NCBI Taxonomy" id="1234023"/>
    <lineage>
        <taxon>Bacteria</taxon>
        <taxon>environmental samples</taxon>
    </lineage>
</organism>